<dbReference type="EMBL" id="JAANHS010000014">
    <property type="protein sequence ID" value="NHB78006.1"/>
    <property type="molecule type" value="Genomic_DNA"/>
</dbReference>
<evidence type="ECO:0000313" key="2">
    <source>
        <dbReference type="Proteomes" id="UP001515660"/>
    </source>
</evidence>
<evidence type="ECO:0000313" key="1">
    <source>
        <dbReference type="EMBL" id="NHB78006.1"/>
    </source>
</evidence>
<accession>A0ABX0GA43</accession>
<dbReference type="Gene3D" id="1.20.5.340">
    <property type="match status" value="1"/>
</dbReference>
<keyword evidence="2" id="KW-1185">Reference proteome</keyword>
<name>A0ABX0GA43_9RHOB</name>
<proteinExistence type="predicted"/>
<dbReference type="Proteomes" id="UP001515660">
    <property type="component" value="Unassembled WGS sequence"/>
</dbReference>
<protein>
    <submittedName>
        <fullName evidence="1">Uncharacterized protein</fullName>
    </submittedName>
</protein>
<gene>
    <name evidence="1" type="ORF">G8O29_14890</name>
</gene>
<comment type="caution">
    <text evidence="1">The sequence shown here is derived from an EMBL/GenBank/DDBJ whole genome shotgun (WGS) entry which is preliminary data.</text>
</comment>
<reference evidence="1 2" key="1">
    <citation type="journal article" date="2022" name="Microorganisms">
        <title>Genome Sequence and Characterization of a Xanthorhodopsin-Containing, Aerobic Anoxygenic Phototrophic Rhodobacter Species, Isolated from Mesophilic Conditions at Yellowstone National Park.</title>
        <authorList>
            <person name="Kyndt J.A."/>
            <person name="Robertson S."/>
            <person name="Shoffstall I.B."/>
            <person name="Ramaley R.F."/>
            <person name="Meyer T.E."/>
        </authorList>
    </citation>
    <scope>NUCLEOTIDE SEQUENCE [LARGE SCALE GENOMIC DNA]</scope>
    <source>
        <strain evidence="1 2">M37P</strain>
    </source>
</reference>
<organism evidence="1 2">
    <name type="scientific">Rhodobacter calidifons</name>
    <dbReference type="NCBI Taxonomy" id="2715277"/>
    <lineage>
        <taxon>Bacteria</taxon>
        <taxon>Pseudomonadati</taxon>
        <taxon>Pseudomonadota</taxon>
        <taxon>Alphaproteobacteria</taxon>
        <taxon>Rhodobacterales</taxon>
        <taxon>Rhodobacter group</taxon>
        <taxon>Rhodobacter</taxon>
    </lineage>
</organism>
<sequence length="70" mass="7887">MTENGENLILTQLREMRGELSAMRADIAAIKTDMSQVDQKVDGLTVMLALLAGHVHHVEERVEKLEESRK</sequence>
<dbReference type="RefSeq" id="WP_166404023.1">
    <property type="nucleotide sequence ID" value="NZ_JAANHS010000014.1"/>
</dbReference>